<dbReference type="GO" id="GO:0000155">
    <property type="term" value="F:phosphorelay sensor kinase activity"/>
    <property type="evidence" value="ECO:0007669"/>
    <property type="project" value="InterPro"/>
</dbReference>
<feature type="domain" description="Histidine kinase" evidence="7">
    <location>
        <begin position="206"/>
        <end position="401"/>
    </location>
</feature>
<comment type="catalytic activity">
    <reaction evidence="1">
        <text>ATP + protein L-histidine = ADP + protein N-phospho-L-histidine.</text>
        <dbReference type="EC" id="2.7.13.3"/>
    </reaction>
</comment>
<keyword evidence="3" id="KW-0597">Phosphoprotein</keyword>
<dbReference type="InterPro" id="IPR005467">
    <property type="entry name" value="His_kinase_dom"/>
</dbReference>
<dbReference type="PRINTS" id="PR00344">
    <property type="entry name" value="BCTRLSENSOR"/>
</dbReference>
<dbReference type="SUPFAM" id="SSF55874">
    <property type="entry name" value="ATPase domain of HSP90 chaperone/DNA topoisomerase II/histidine kinase"/>
    <property type="match status" value="1"/>
</dbReference>
<keyword evidence="5 8" id="KW-0418">Kinase</keyword>
<evidence type="ECO:0000256" key="5">
    <source>
        <dbReference type="ARBA" id="ARBA00022777"/>
    </source>
</evidence>
<dbReference type="CDD" id="cd00082">
    <property type="entry name" value="HisKA"/>
    <property type="match status" value="1"/>
</dbReference>
<evidence type="ECO:0000259" key="7">
    <source>
        <dbReference type="PROSITE" id="PS50109"/>
    </source>
</evidence>
<dbReference type="Proteomes" id="UP000281431">
    <property type="component" value="Unassembled WGS sequence"/>
</dbReference>
<gene>
    <name evidence="8" type="ORF">EA472_08675</name>
</gene>
<reference evidence="8 9" key="1">
    <citation type="submission" date="2018-10" db="EMBL/GenBank/DDBJ databases">
        <title>Natrarchaeobius chitinivorans gen. nov., sp. nov., and Natrarchaeobius haloalkaliphilus sp. nov., alkaliphilic, chitin-utilizing haloarchaea from hypersaline alkaline lakes.</title>
        <authorList>
            <person name="Sorokin D.Y."/>
            <person name="Elcheninov A.G."/>
            <person name="Kostrikina N.A."/>
            <person name="Bale N.J."/>
            <person name="Sinninghe Damste J.S."/>
            <person name="Khijniak T.V."/>
            <person name="Kublanov I.V."/>
            <person name="Toshchakov S.V."/>
        </authorList>
    </citation>
    <scope>NUCLEOTIDE SEQUENCE [LARGE SCALE GENOMIC DNA]</scope>
    <source>
        <strain evidence="8 9">AArcht7</strain>
    </source>
</reference>
<dbReference type="InterPro" id="IPR000014">
    <property type="entry name" value="PAS"/>
</dbReference>
<dbReference type="Pfam" id="PF13188">
    <property type="entry name" value="PAS_8"/>
    <property type="match status" value="1"/>
</dbReference>
<comment type="caution">
    <text evidence="8">The sequence shown here is derived from an EMBL/GenBank/DDBJ whole genome shotgun (WGS) entry which is preliminary data.</text>
</comment>
<dbReference type="Pfam" id="PF00512">
    <property type="entry name" value="HisKA"/>
    <property type="match status" value="1"/>
</dbReference>
<evidence type="ECO:0000313" key="8">
    <source>
        <dbReference type="EMBL" id="RQH00712.1"/>
    </source>
</evidence>
<dbReference type="InterPro" id="IPR035965">
    <property type="entry name" value="PAS-like_dom_sf"/>
</dbReference>
<sequence length="410" mass="45274">MDHDELVSTFGQTVGVEKARSLVDDALTELNIEPSASYSSHEIADICETIARNTDGYLEIVANEIQVREKAQRRFDTFVEEIADPVVAVSFQAAEPTVTAINPAFTETFGHGDEAIGRSLPELIAPAEARSEATDVWFRSDADGGVEIERLTAGGERRTFIFQPVIVSSFDGAVEGYGIYTDITDRKRRERRLTRQNEQLERFVSVVSHDLRNPLTVAQGNAELARELASSPEVADHVEEVVAAHRRMESLVEDLLTLASQGRTVDDPCPVRLGTVVSNAWHYVDTTDARLVEEYPQELTIEADGDRLCQLFENLIRNAIEHGRDDATVTIRIGWDEGVLFVEDDGPGIDPDQREDVFDHGYTTSTEGTGFGLAIVEAIADAHGWTVDVVDGRDGGARFTLYNISVVRRP</sequence>
<accession>A0A3N6MWE5</accession>
<keyword evidence="6" id="KW-0902">Two-component regulatory system</keyword>
<dbReference type="InterPro" id="IPR004358">
    <property type="entry name" value="Sig_transdc_His_kin-like_C"/>
</dbReference>
<dbReference type="OrthoDB" id="8127at2157"/>
<dbReference type="NCBIfam" id="TIGR00229">
    <property type="entry name" value="sensory_box"/>
    <property type="match status" value="1"/>
</dbReference>
<dbReference type="CDD" id="cd00075">
    <property type="entry name" value="HATPase"/>
    <property type="match status" value="1"/>
</dbReference>
<evidence type="ECO:0000256" key="1">
    <source>
        <dbReference type="ARBA" id="ARBA00000085"/>
    </source>
</evidence>
<protein>
    <recommendedName>
        <fullName evidence="2">histidine kinase</fullName>
        <ecNumber evidence="2">2.7.13.3</ecNumber>
    </recommendedName>
</protein>
<proteinExistence type="predicted"/>
<evidence type="ECO:0000256" key="3">
    <source>
        <dbReference type="ARBA" id="ARBA00022553"/>
    </source>
</evidence>
<dbReference type="PANTHER" id="PTHR43711">
    <property type="entry name" value="TWO-COMPONENT HISTIDINE KINASE"/>
    <property type="match status" value="1"/>
</dbReference>
<dbReference type="PANTHER" id="PTHR43711:SF1">
    <property type="entry name" value="HISTIDINE KINASE 1"/>
    <property type="match status" value="1"/>
</dbReference>
<dbReference type="InterPro" id="IPR003594">
    <property type="entry name" value="HATPase_dom"/>
</dbReference>
<dbReference type="Gene3D" id="1.10.287.130">
    <property type="match status" value="1"/>
</dbReference>
<evidence type="ECO:0000256" key="6">
    <source>
        <dbReference type="ARBA" id="ARBA00023012"/>
    </source>
</evidence>
<evidence type="ECO:0000313" key="9">
    <source>
        <dbReference type="Proteomes" id="UP000281431"/>
    </source>
</evidence>
<dbReference type="SUPFAM" id="SSF55785">
    <property type="entry name" value="PYP-like sensor domain (PAS domain)"/>
    <property type="match status" value="1"/>
</dbReference>
<dbReference type="InterPro" id="IPR036890">
    <property type="entry name" value="HATPase_C_sf"/>
</dbReference>
<name>A0A3N6MWE5_NATCH</name>
<dbReference type="InterPro" id="IPR050736">
    <property type="entry name" value="Sensor_HK_Regulatory"/>
</dbReference>
<dbReference type="Gene3D" id="3.30.565.10">
    <property type="entry name" value="Histidine kinase-like ATPase, C-terminal domain"/>
    <property type="match status" value="1"/>
</dbReference>
<dbReference type="EC" id="2.7.13.3" evidence="2"/>
<dbReference type="SMART" id="SM00387">
    <property type="entry name" value="HATPase_c"/>
    <property type="match status" value="1"/>
</dbReference>
<dbReference type="Pfam" id="PF02518">
    <property type="entry name" value="HATPase_c"/>
    <property type="match status" value="1"/>
</dbReference>
<dbReference type="EMBL" id="REFZ01000005">
    <property type="protein sequence ID" value="RQH00712.1"/>
    <property type="molecule type" value="Genomic_DNA"/>
</dbReference>
<dbReference type="SMART" id="SM00388">
    <property type="entry name" value="HisKA"/>
    <property type="match status" value="1"/>
</dbReference>
<dbReference type="AlphaFoldDB" id="A0A3N6MWE5"/>
<organism evidence="8 9">
    <name type="scientific">Natrarchaeobius chitinivorans</name>
    <dbReference type="NCBI Taxonomy" id="1679083"/>
    <lineage>
        <taxon>Archaea</taxon>
        <taxon>Methanobacteriati</taxon>
        <taxon>Methanobacteriota</taxon>
        <taxon>Stenosarchaea group</taxon>
        <taxon>Halobacteria</taxon>
        <taxon>Halobacteriales</taxon>
        <taxon>Natrialbaceae</taxon>
        <taxon>Natrarchaeobius</taxon>
    </lineage>
</organism>
<keyword evidence="9" id="KW-1185">Reference proteome</keyword>
<dbReference type="SUPFAM" id="SSF47384">
    <property type="entry name" value="Homodimeric domain of signal transducing histidine kinase"/>
    <property type="match status" value="1"/>
</dbReference>
<dbReference type="Gene3D" id="3.30.450.20">
    <property type="entry name" value="PAS domain"/>
    <property type="match status" value="1"/>
</dbReference>
<keyword evidence="4" id="KW-0808">Transferase</keyword>
<dbReference type="InterPro" id="IPR036097">
    <property type="entry name" value="HisK_dim/P_sf"/>
</dbReference>
<evidence type="ECO:0000256" key="2">
    <source>
        <dbReference type="ARBA" id="ARBA00012438"/>
    </source>
</evidence>
<evidence type="ECO:0000256" key="4">
    <source>
        <dbReference type="ARBA" id="ARBA00022679"/>
    </source>
</evidence>
<dbReference type="InterPro" id="IPR003661">
    <property type="entry name" value="HisK_dim/P_dom"/>
</dbReference>
<dbReference type="PROSITE" id="PS50109">
    <property type="entry name" value="HIS_KIN"/>
    <property type="match status" value="1"/>
</dbReference>